<organism evidence="1 3">
    <name type="scientific">Oleiagrimonas soli</name>
    <dbReference type="NCBI Taxonomy" id="1543381"/>
    <lineage>
        <taxon>Bacteria</taxon>
        <taxon>Pseudomonadati</taxon>
        <taxon>Pseudomonadota</taxon>
        <taxon>Gammaproteobacteria</taxon>
        <taxon>Lysobacterales</taxon>
        <taxon>Rhodanobacteraceae</taxon>
        <taxon>Oleiagrimonas</taxon>
    </lineage>
</organism>
<comment type="caution">
    <text evidence="1">The sequence shown here is derived from an EMBL/GenBank/DDBJ whole genome shotgun (WGS) entry which is preliminary data.</text>
</comment>
<dbReference type="EMBL" id="JACHET010000001">
    <property type="protein sequence ID" value="MBB6184382.1"/>
    <property type="molecule type" value="Genomic_DNA"/>
</dbReference>
<dbReference type="EMBL" id="JROI01000007">
    <property type="protein sequence ID" value="KGI78910.1"/>
    <property type="molecule type" value="Genomic_DNA"/>
</dbReference>
<evidence type="ECO:0000313" key="1">
    <source>
        <dbReference type="EMBL" id="KGI78910.1"/>
    </source>
</evidence>
<keyword evidence="3" id="KW-1185">Reference proteome</keyword>
<dbReference type="AlphaFoldDB" id="A0A099D0U0"/>
<proteinExistence type="predicted"/>
<dbReference type="STRING" id="1543381.LF63_0102515"/>
<dbReference type="InterPro" id="IPR009593">
    <property type="entry name" value="DUF1203"/>
</dbReference>
<dbReference type="PIRSF" id="PIRSF034110">
    <property type="entry name" value="DUF1203"/>
    <property type="match status" value="1"/>
</dbReference>
<name>A0A099D0U0_9GAMM</name>
<evidence type="ECO:0008006" key="5">
    <source>
        <dbReference type="Google" id="ProtNLM"/>
    </source>
</evidence>
<gene>
    <name evidence="2" type="ORF">HNQ86_001727</name>
    <name evidence="1" type="ORF">LF63_0102515</name>
</gene>
<reference evidence="1 3" key="1">
    <citation type="submission" date="2014-09" db="EMBL/GenBank/DDBJ databases">
        <title>Xanthomonadaceae 3.5X direct submission.</title>
        <authorList>
            <person name="Fang T."/>
            <person name="Wang H."/>
        </authorList>
    </citation>
    <scope>NUCLEOTIDE SEQUENCE [LARGE SCALE GENOMIC DNA]</scope>
    <source>
        <strain evidence="1 3">3.5X</strain>
    </source>
</reference>
<evidence type="ECO:0000313" key="4">
    <source>
        <dbReference type="Proteomes" id="UP000560000"/>
    </source>
</evidence>
<dbReference type="Pfam" id="PF06718">
    <property type="entry name" value="DUF1203"/>
    <property type="match status" value="1"/>
</dbReference>
<dbReference type="RefSeq" id="WP_043102975.1">
    <property type="nucleotide sequence ID" value="NZ_JACHET010000001.1"/>
</dbReference>
<sequence length="157" mass="17342">MTSFRLSGLDPAPFAPLFALSDDALAQQHILRMRADSHPGYPCRVSLEDAFEGDVLLLLPFEHLPEASPYRSSGPIFVRQDAPRRVLAPGEVPPYVTRRTISLRVYDDAHQMIAADVVDGPSVGDALRHAFVDPHAAYIHLHNAKRGCFSCRADRIA</sequence>
<evidence type="ECO:0000313" key="2">
    <source>
        <dbReference type="EMBL" id="MBB6184382.1"/>
    </source>
</evidence>
<protein>
    <recommendedName>
        <fullName evidence="5">DUF1203 domain-containing protein</fullName>
    </recommendedName>
</protein>
<evidence type="ECO:0000313" key="3">
    <source>
        <dbReference type="Proteomes" id="UP000029708"/>
    </source>
</evidence>
<reference evidence="2 4" key="2">
    <citation type="submission" date="2020-08" db="EMBL/GenBank/DDBJ databases">
        <title>Genomic Encyclopedia of Type Strains, Phase IV (KMG-IV): sequencing the most valuable type-strain genomes for metagenomic binning, comparative biology and taxonomic classification.</title>
        <authorList>
            <person name="Goeker M."/>
        </authorList>
    </citation>
    <scope>NUCLEOTIDE SEQUENCE [LARGE SCALE GENOMIC DNA]</scope>
    <source>
        <strain evidence="2 4">DSM 107085</strain>
    </source>
</reference>
<dbReference type="HOGENOM" id="CLU_117181_0_0_6"/>
<dbReference type="Proteomes" id="UP000029708">
    <property type="component" value="Unassembled WGS sequence"/>
</dbReference>
<dbReference type="Proteomes" id="UP000560000">
    <property type="component" value="Unassembled WGS sequence"/>
</dbReference>
<dbReference type="OrthoDB" id="5953307at2"/>
<accession>A0A099D0U0</accession>